<dbReference type="AlphaFoldDB" id="A0A1F8C2H4"/>
<dbReference type="PANTHER" id="PTHR42967">
    <property type="entry name" value="METAL DEPENDENT HYDROLASE"/>
    <property type="match status" value="1"/>
</dbReference>
<proteinExistence type="predicted"/>
<reference evidence="1 2" key="1">
    <citation type="journal article" date="2016" name="Nat. Commun.">
        <title>Thousands of microbial genomes shed light on interconnected biogeochemical processes in an aquifer system.</title>
        <authorList>
            <person name="Anantharaman K."/>
            <person name="Brown C.T."/>
            <person name="Hug L.A."/>
            <person name="Sharon I."/>
            <person name="Castelle C.J."/>
            <person name="Probst A.J."/>
            <person name="Thomas B.C."/>
            <person name="Singh A."/>
            <person name="Wilkins M.J."/>
            <person name="Karaoz U."/>
            <person name="Brodie E.L."/>
            <person name="Williams K.H."/>
            <person name="Hubbard S.S."/>
            <person name="Banfield J.F."/>
        </authorList>
    </citation>
    <scope>NUCLEOTIDE SEQUENCE [LARGE SCALE GENOMIC DNA]</scope>
</reference>
<evidence type="ECO:0008006" key="3">
    <source>
        <dbReference type="Google" id="ProtNLM"/>
    </source>
</evidence>
<dbReference type="Gene3D" id="3.60.15.10">
    <property type="entry name" value="Ribonuclease Z/Hydroxyacylglutathione hydrolase-like"/>
    <property type="match status" value="1"/>
</dbReference>
<accession>A0A1F8C2H4</accession>
<name>A0A1F8C2H4_9BACT</name>
<dbReference type="STRING" id="1802525.A2975_02080"/>
<gene>
    <name evidence="1" type="ORF">A2975_02080</name>
</gene>
<evidence type="ECO:0000313" key="1">
    <source>
        <dbReference type="EMBL" id="OGM70546.1"/>
    </source>
</evidence>
<dbReference type="PANTHER" id="PTHR42967:SF1">
    <property type="entry name" value="MBL FOLD METALLO-HYDROLASE"/>
    <property type="match status" value="1"/>
</dbReference>
<dbReference type="SUPFAM" id="SSF56281">
    <property type="entry name" value="Metallo-hydrolase/oxidoreductase"/>
    <property type="match status" value="1"/>
</dbReference>
<dbReference type="InterPro" id="IPR036866">
    <property type="entry name" value="RibonucZ/Hydroxyglut_hydro"/>
</dbReference>
<evidence type="ECO:0000313" key="2">
    <source>
        <dbReference type="Proteomes" id="UP000178429"/>
    </source>
</evidence>
<sequence length="214" mass="23651">MDINFLGHASFRLKGKSATVVTDPYDDSLGLKSPKVSADIVTVSHDHFDHNKVSKVSGVQRVIDGPGEYELLGVSVIGIGSFHDDKKGELRGKNTIFVIEIDGMRVVHLGDLGHKIKSKRAEAIGEVDILFVPVGGEWTIDASVAVEVVHTLEPKIIIPMHYKMEGLNSQMYAKLAPVEDFLSDLEIKSQKLPALKIKKEDLPQEEQIIYILEK</sequence>
<comment type="caution">
    <text evidence="1">The sequence shown here is derived from an EMBL/GenBank/DDBJ whole genome shotgun (WGS) entry which is preliminary data.</text>
</comment>
<dbReference type="Pfam" id="PF13483">
    <property type="entry name" value="Lactamase_B_3"/>
    <property type="match status" value="1"/>
</dbReference>
<dbReference type="EMBL" id="MGHL01000004">
    <property type="protein sequence ID" value="OGM70546.1"/>
    <property type="molecule type" value="Genomic_DNA"/>
</dbReference>
<dbReference type="Proteomes" id="UP000178429">
    <property type="component" value="Unassembled WGS sequence"/>
</dbReference>
<organism evidence="1 2">
    <name type="scientific">Candidatus Woesebacteria bacterium RIFCSPLOWO2_01_FULL_44_14</name>
    <dbReference type="NCBI Taxonomy" id="1802525"/>
    <lineage>
        <taxon>Bacteria</taxon>
        <taxon>Candidatus Woeseibacteriota</taxon>
    </lineage>
</organism>
<protein>
    <recommendedName>
        <fullName evidence="3">Lactamase</fullName>
    </recommendedName>
</protein>